<dbReference type="InterPro" id="IPR009011">
    <property type="entry name" value="Man6P_isomerase_rcpt-bd_dom_sf"/>
</dbReference>
<gene>
    <name evidence="11" type="ORF">Cfor_01207</name>
</gene>
<evidence type="ECO:0000256" key="3">
    <source>
        <dbReference type="ARBA" id="ARBA00022692"/>
    </source>
</evidence>
<dbReference type="InParanoid" id="A0A6L2Q9Q6"/>
<evidence type="ECO:0000256" key="2">
    <source>
        <dbReference type="ARBA" id="ARBA00022448"/>
    </source>
</evidence>
<keyword evidence="7" id="KW-1015">Disulfide bond</keyword>
<dbReference type="AlphaFoldDB" id="A0A6L2Q9Q6"/>
<feature type="transmembrane region" description="Helical" evidence="9">
    <location>
        <begin position="122"/>
        <end position="142"/>
    </location>
</feature>
<feature type="domain" description="MRH" evidence="10">
    <location>
        <begin position="1"/>
        <end position="119"/>
    </location>
</feature>
<dbReference type="Pfam" id="PF02157">
    <property type="entry name" value="Man-6-P_recep"/>
    <property type="match status" value="1"/>
</dbReference>
<keyword evidence="5 9" id="KW-1133">Transmembrane helix</keyword>
<keyword evidence="3 9" id="KW-0812">Transmembrane</keyword>
<dbReference type="EMBL" id="BLKM01012993">
    <property type="protein sequence ID" value="GFG38537.1"/>
    <property type="molecule type" value="Genomic_DNA"/>
</dbReference>
<dbReference type="GO" id="GO:0005802">
    <property type="term" value="C:trans-Golgi network"/>
    <property type="evidence" value="ECO:0007669"/>
    <property type="project" value="TreeGrafter"/>
</dbReference>
<keyword evidence="12" id="KW-1185">Reference proteome</keyword>
<keyword evidence="2" id="KW-0813">Transport</keyword>
<dbReference type="SUPFAM" id="SSF50911">
    <property type="entry name" value="Mannose 6-phosphate receptor domain"/>
    <property type="match status" value="1"/>
</dbReference>
<evidence type="ECO:0000313" key="11">
    <source>
        <dbReference type="EMBL" id="GFG38537.1"/>
    </source>
</evidence>
<evidence type="ECO:0000256" key="9">
    <source>
        <dbReference type="SAM" id="Phobius"/>
    </source>
</evidence>
<comment type="subcellular location">
    <subcellularLocation>
        <location evidence="1">Endomembrane system</location>
    </subcellularLocation>
</comment>
<evidence type="ECO:0000256" key="8">
    <source>
        <dbReference type="ARBA" id="ARBA00023180"/>
    </source>
</evidence>
<evidence type="ECO:0000256" key="1">
    <source>
        <dbReference type="ARBA" id="ARBA00004308"/>
    </source>
</evidence>
<dbReference type="PANTHER" id="PTHR15071">
    <property type="entry name" value="MANNOSE-6-PHOSPHATE RECEPTOR FAMILY MEMBER"/>
    <property type="match status" value="1"/>
</dbReference>
<evidence type="ECO:0000256" key="6">
    <source>
        <dbReference type="ARBA" id="ARBA00023136"/>
    </source>
</evidence>
<dbReference type="PROSITE" id="PS51914">
    <property type="entry name" value="MRH"/>
    <property type="match status" value="1"/>
</dbReference>
<organism evidence="11 12">
    <name type="scientific">Coptotermes formosanus</name>
    <name type="common">Formosan subterranean termite</name>
    <dbReference type="NCBI Taxonomy" id="36987"/>
    <lineage>
        <taxon>Eukaryota</taxon>
        <taxon>Metazoa</taxon>
        <taxon>Ecdysozoa</taxon>
        <taxon>Arthropoda</taxon>
        <taxon>Hexapoda</taxon>
        <taxon>Insecta</taxon>
        <taxon>Pterygota</taxon>
        <taxon>Neoptera</taxon>
        <taxon>Polyneoptera</taxon>
        <taxon>Dictyoptera</taxon>
        <taxon>Blattodea</taxon>
        <taxon>Blattoidea</taxon>
        <taxon>Termitoidae</taxon>
        <taxon>Rhinotermitidae</taxon>
        <taxon>Coptotermes</taxon>
    </lineage>
</organism>
<reference evidence="12" key="1">
    <citation type="submission" date="2020-01" db="EMBL/GenBank/DDBJ databases">
        <title>Draft genome sequence of the Termite Coptotermes fromosanus.</title>
        <authorList>
            <person name="Itakura S."/>
            <person name="Yosikawa Y."/>
            <person name="Umezawa K."/>
        </authorList>
    </citation>
    <scope>NUCLEOTIDE SEQUENCE [LARGE SCALE GENOMIC DNA]</scope>
</reference>
<evidence type="ECO:0000313" key="12">
    <source>
        <dbReference type="Proteomes" id="UP000502823"/>
    </source>
</evidence>
<dbReference type="InterPro" id="IPR044865">
    <property type="entry name" value="MRH_dom"/>
</dbReference>
<protein>
    <recommendedName>
        <fullName evidence="10">MRH domain-containing protein</fullName>
    </recommendedName>
</protein>
<evidence type="ECO:0000256" key="5">
    <source>
        <dbReference type="ARBA" id="ARBA00022989"/>
    </source>
</evidence>
<dbReference type="Proteomes" id="UP000502823">
    <property type="component" value="Unassembled WGS sequence"/>
</dbReference>
<keyword evidence="6 9" id="KW-0472">Membrane</keyword>
<dbReference type="Gene3D" id="2.70.130.10">
    <property type="entry name" value="Mannose-6-phosphate receptor binding domain"/>
    <property type="match status" value="1"/>
</dbReference>
<evidence type="ECO:0000256" key="4">
    <source>
        <dbReference type="ARBA" id="ARBA00022729"/>
    </source>
</evidence>
<dbReference type="GO" id="GO:0006622">
    <property type="term" value="P:protein targeting to lysosome"/>
    <property type="evidence" value="ECO:0007669"/>
    <property type="project" value="TreeGrafter"/>
</dbReference>
<dbReference type="OrthoDB" id="29460at2759"/>
<sequence>MAAGFQFRSEGNSYVITICSDASKSHPNSSVLQDESAVLGRYNDTDIVGRESWLLLTYGSGDADQKDETCKSARRVQILITCKEENEDASLYFLEYNKNWNATGCFFSFELQTSAVCDQTGLSSGSVLCIIFLTSLGIYFLIGVTYRRMIGGAKGFEQIPHQNFWKELGNLQADGCNFVCRRDNHREESWSRLTNTFNEPHGDRDDALLRP</sequence>
<proteinExistence type="predicted"/>
<evidence type="ECO:0000259" key="10">
    <source>
        <dbReference type="PROSITE" id="PS51914"/>
    </source>
</evidence>
<name>A0A6L2Q9Q6_COPFO</name>
<comment type="caution">
    <text evidence="11">The sequence shown here is derived from an EMBL/GenBank/DDBJ whole genome shotgun (WGS) entry which is preliminary data.</text>
</comment>
<keyword evidence="8" id="KW-0325">Glycoprotein</keyword>
<dbReference type="InterPro" id="IPR028927">
    <property type="entry name" value="Man-6-P_rcpt"/>
</dbReference>
<dbReference type="PANTHER" id="PTHR15071:SF29">
    <property type="entry name" value="CATION-DEPENDENT MANNOSE-6-PHOSPHATE RECEPTOR"/>
    <property type="match status" value="1"/>
</dbReference>
<accession>A0A6L2Q9Q6</accession>
<keyword evidence="4" id="KW-0732">Signal</keyword>
<evidence type="ECO:0000256" key="7">
    <source>
        <dbReference type="ARBA" id="ARBA00023157"/>
    </source>
</evidence>